<keyword evidence="8 16" id="KW-0812">Transmembrane</keyword>
<feature type="transmembrane region" description="Helical" evidence="16">
    <location>
        <begin position="122"/>
        <end position="141"/>
    </location>
</feature>
<evidence type="ECO:0000256" key="13">
    <source>
        <dbReference type="ARBA" id="ARBA00023264"/>
    </source>
</evidence>
<gene>
    <name evidence="17" type="primary">pssA</name>
    <name evidence="17" type="ORF">FUAX_02940</name>
</gene>
<evidence type="ECO:0000256" key="16">
    <source>
        <dbReference type="SAM" id="Phobius"/>
    </source>
</evidence>
<feature type="transmembrane region" description="Helical" evidence="16">
    <location>
        <begin position="7"/>
        <end position="26"/>
    </location>
</feature>
<dbReference type="GO" id="GO:0003882">
    <property type="term" value="F:CDP-diacylglycerol-serine O-phosphatidyltransferase activity"/>
    <property type="evidence" value="ECO:0007669"/>
    <property type="project" value="UniProtKB-EC"/>
</dbReference>
<dbReference type="GO" id="GO:0008654">
    <property type="term" value="P:phospholipid biosynthetic process"/>
    <property type="evidence" value="ECO:0007669"/>
    <property type="project" value="UniProtKB-KW"/>
</dbReference>
<evidence type="ECO:0000256" key="3">
    <source>
        <dbReference type="ARBA" id="ARBA00010441"/>
    </source>
</evidence>
<keyword evidence="18" id="KW-1185">Reference proteome</keyword>
<evidence type="ECO:0000256" key="15">
    <source>
        <dbReference type="RuleBase" id="RU003750"/>
    </source>
</evidence>
<evidence type="ECO:0000313" key="17">
    <source>
        <dbReference type="EMBL" id="BDD07862.1"/>
    </source>
</evidence>
<accession>A0AAU9CLV8</accession>
<evidence type="ECO:0000256" key="10">
    <source>
        <dbReference type="ARBA" id="ARBA00023098"/>
    </source>
</evidence>
<keyword evidence="7 15" id="KW-0808">Transferase</keyword>
<keyword evidence="6" id="KW-0444">Lipid biosynthesis</keyword>
<sequence>MKIFTLANILTLGNVVSGCIGITLVFQGHLEWGAYMVWIGAVFDFFDGFAARLTKTSSPIGKELDSLADMVTFGVLPGVVVYTMLRILLPGTLWPFAGFIIPAFSALRLAKFNVDDRQTTGFIGMPTPASTLFLTALPLVVRDNIFGLGDFVNTPWFLITISVVFCLLMISEIPMLAMKFKDYSLKNNIAKYLFILIAVSMLAILQLSGVPAVILVYILFSIIVHFTSKKENPSK</sequence>
<dbReference type="KEGG" id="fax:FUAX_02940"/>
<evidence type="ECO:0000256" key="8">
    <source>
        <dbReference type="ARBA" id="ARBA00022692"/>
    </source>
</evidence>
<feature type="transmembrane region" description="Helical" evidence="16">
    <location>
        <begin position="156"/>
        <end position="177"/>
    </location>
</feature>
<dbReference type="PANTHER" id="PTHR14269:SF61">
    <property type="entry name" value="CDP-DIACYLGLYCEROL--SERINE O-PHOSPHATIDYLTRANSFERASE"/>
    <property type="match status" value="1"/>
</dbReference>
<evidence type="ECO:0000256" key="1">
    <source>
        <dbReference type="ARBA" id="ARBA00000287"/>
    </source>
</evidence>
<feature type="transmembrane region" description="Helical" evidence="16">
    <location>
        <begin position="32"/>
        <end position="54"/>
    </location>
</feature>
<reference evidence="17 18" key="1">
    <citation type="submission" date="2021-12" db="EMBL/GenBank/DDBJ databases">
        <title>Genome sequencing of bacteria with rrn-lacking chromosome and rrn-plasmid.</title>
        <authorList>
            <person name="Anda M."/>
            <person name="Iwasaki W."/>
        </authorList>
    </citation>
    <scope>NUCLEOTIDE SEQUENCE [LARGE SCALE GENOMIC DNA]</scope>
    <source>
        <strain evidence="17 18">DSM 100852</strain>
    </source>
</reference>
<comment type="subcellular location">
    <subcellularLocation>
        <location evidence="2">Endomembrane system</location>
        <topology evidence="2">Multi-pass membrane protein</topology>
    </subcellularLocation>
</comment>
<dbReference type="InterPro" id="IPR043130">
    <property type="entry name" value="CDP-OH_PTrfase_TM_dom"/>
</dbReference>
<name>A0AAU9CLV8_9BACT</name>
<dbReference type="InterPro" id="IPR004533">
    <property type="entry name" value="CDP-diaglyc--ser_O-PTrfase"/>
</dbReference>
<evidence type="ECO:0000256" key="5">
    <source>
        <dbReference type="ARBA" id="ARBA00017171"/>
    </source>
</evidence>
<evidence type="ECO:0000256" key="6">
    <source>
        <dbReference type="ARBA" id="ARBA00022516"/>
    </source>
</evidence>
<evidence type="ECO:0000256" key="12">
    <source>
        <dbReference type="ARBA" id="ARBA00023209"/>
    </source>
</evidence>
<evidence type="ECO:0000256" key="7">
    <source>
        <dbReference type="ARBA" id="ARBA00022679"/>
    </source>
</evidence>
<dbReference type="Pfam" id="PF01066">
    <property type="entry name" value="CDP-OH_P_transf"/>
    <property type="match status" value="1"/>
</dbReference>
<keyword evidence="12" id="KW-0594">Phospholipid biosynthesis</keyword>
<dbReference type="PROSITE" id="PS51257">
    <property type="entry name" value="PROKAR_LIPOPROTEIN"/>
    <property type="match status" value="1"/>
</dbReference>
<dbReference type="PROSITE" id="PS00379">
    <property type="entry name" value="CDP_ALCOHOL_P_TRANSF"/>
    <property type="match status" value="1"/>
</dbReference>
<keyword evidence="11 16" id="KW-0472">Membrane</keyword>
<dbReference type="Proteomes" id="UP001348817">
    <property type="component" value="Chromosome"/>
</dbReference>
<evidence type="ECO:0000256" key="11">
    <source>
        <dbReference type="ARBA" id="ARBA00023136"/>
    </source>
</evidence>
<dbReference type="NCBIfam" id="TIGR00473">
    <property type="entry name" value="pssA"/>
    <property type="match status" value="1"/>
</dbReference>
<dbReference type="RefSeq" id="WP_338393161.1">
    <property type="nucleotide sequence ID" value="NZ_AP025314.1"/>
</dbReference>
<dbReference type="EC" id="2.7.8.8" evidence="4"/>
<dbReference type="GO" id="GO:0016020">
    <property type="term" value="C:membrane"/>
    <property type="evidence" value="ECO:0007669"/>
    <property type="project" value="InterPro"/>
</dbReference>
<evidence type="ECO:0000256" key="14">
    <source>
        <dbReference type="ARBA" id="ARBA00032361"/>
    </source>
</evidence>
<dbReference type="InterPro" id="IPR050324">
    <property type="entry name" value="CDP-alcohol_PTase-I"/>
</dbReference>
<evidence type="ECO:0000256" key="9">
    <source>
        <dbReference type="ARBA" id="ARBA00022989"/>
    </source>
</evidence>
<feature type="transmembrane region" description="Helical" evidence="16">
    <location>
        <begin position="212"/>
        <end position="228"/>
    </location>
</feature>
<proteinExistence type="inferred from homology"/>
<evidence type="ECO:0000256" key="4">
    <source>
        <dbReference type="ARBA" id="ARBA00013174"/>
    </source>
</evidence>
<organism evidence="17 18">
    <name type="scientific">Fulvitalea axinellae</name>
    <dbReference type="NCBI Taxonomy" id="1182444"/>
    <lineage>
        <taxon>Bacteria</taxon>
        <taxon>Pseudomonadati</taxon>
        <taxon>Bacteroidota</taxon>
        <taxon>Cytophagia</taxon>
        <taxon>Cytophagales</taxon>
        <taxon>Persicobacteraceae</taxon>
        <taxon>Fulvitalea</taxon>
    </lineage>
</organism>
<dbReference type="Gene3D" id="1.20.120.1760">
    <property type="match status" value="1"/>
</dbReference>
<comment type="similarity">
    <text evidence="3 15">Belongs to the CDP-alcohol phosphatidyltransferase class-I family.</text>
</comment>
<feature type="transmembrane region" description="Helical" evidence="16">
    <location>
        <begin position="66"/>
        <end position="85"/>
    </location>
</feature>
<feature type="transmembrane region" description="Helical" evidence="16">
    <location>
        <begin position="91"/>
        <end position="110"/>
    </location>
</feature>
<dbReference type="PANTHER" id="PTHR14269">
    <property type="entry name" value="CDP-DIACYLGLYCEROL--GLYCEROL-3-PHOSPHATE 3-PHOSPHATIDYLTRANSFERASE-RELATED"/>
    <property type="match status" value="1"/>
</dbReference>
<dbReference type="InterPro" id="IPR000462">
    <property type="entry name" value="CDP-OH_P_trans"/>
</dbReference>
<evidence type="ECO:0000256" key="2">
    <source>
        <dbReference type="ARBA" id="ARBA00004127"/>
    </source>
</evidence>
<dbReference type="InterPro" id="IPR048254">
    <property type="entry name" value="CDP_ALCOHOL_P_TRANSF_CS"/>
</dbReference>
<protein>
    <recommendedName>
        <fullName evidence="5">CDP-diacylglycerol--serine O-phosphatidyltransferase</fullName>
        <ecNumber evidence="4">2.7.8.8</ecNumber>
    </recommendedName>
    <alternativeName>
        <fullName evidence="14">Phosphatidylserine synthase</fullName>
    </alternativeName>
</protein>
<dbReference type="GO" id="GO:0012505">
    <property type="term" value="C:endomembrane system"/>
    <property type="evidence" value="ECO:0007669"/>
    <property type="project" value="UniProtKB-SubCell"/>
</dbReference>
<keyword evidence="10" id="KW-0443">Lipid metabolism</keyword>
<keyword evidence="9 16" id="KW-1133">Transmembrane helix</keyword>
<dbReference type="AlphaFoldDB" id="A0AAU9CLV8"/>
<dbReference type="EMBL" id="AP025314">
    <property type="protein sequence ID" value="BDD07862.1"/>
    <property type="molecule type" value="Genomic_DNA"/>
</dbReference>
<evidence type="ECO:0000313" key="18">
    <source>
        <dbReference type="Proteomes" id="UP001348817"/>
    </source>
</evidence>
<keyword evidence="13" id="KW-1208">Phospholipid metabolism</keyword>
<comment type="catalytic activity">
    <reaction evidence="1">
        <text>a CDP-1,2-diacyl-sn-glycerol + L-serine = a 1,2-diacyl-sn-glycero-3-phospho-L-serine + CMP + H(+)</text>
        <dbReference type="Rhea" id="RHEA:16913"/>
        <dbReference type="ChEBI" id="CHEBI:15378"/>
        <dbReference type="ChEBI" id="CHEBI:33384"/>
        <dbReference type="ChEBI" id="CHEBI:57262"/>
        <dbReference type="ChEBI" id="CHEBI:58332"/>
        <dbReference type="ChEBI" id="CHEBI:60377"/>
        <dbReference type="EC" id="2.7.8.8"/>
    </reaction>
</comment>